<feature type="non-terminal residue" evidence="2">
    <location>
        <position position="140"/>
    </location>
</feature>
<evidence type="ECO:0000313" key="3">
    <source>
        <dbReference type="Proteomes" id="UP000243006"/>
    </source>
</evidence>
<dbReference type="PANTHER" id="PTHR10796:SF92">
    <property type="entry name" value="PATCHED-RELATED, ISOFORM A"/>
    <property type="match status" value="1"/>
</dbReference>
<keyword evidence="1" id="KW-0812">Transmembrane</keyword>
<comment type="caution">
    <text evidence="2">The sequence shown here is derived from an EMBL/GenBank/DDBJ whole genome shotgun (WGS) entry which is preliminary data.</text>
</comment>
<organism evidence="2 3">
    <name type="scientific">Trichinella nativa</name>
    <dbReference type="NCBI Taxonomy" id="6335"/>
    <lineage>
        <taxon>Eukaryota</taxon>
        <taxon>Metazoa</taxon>
        <taxon>Ecdysozoa</taxon>
        <taxon>Nematoda</taxon>
        <taxon>Enoplea</taxon>
        <taxon>Dorylaimia</taxon>
        <taxon>Trichinellida</taxon>
        <taxon>Trichinellidae</taxon>
        <taxon>Trichinella</taxon>
    </lineage>
</organism>
<accession>A0A1Y3EAC6</accession>
<protein>
    <submittedName>
        <fullName evidence="2">Uncharacterized protein</fullName>
    </submittedName>
</protein>
<name>A0A1Y3EAC6_9BILA</name>
<dbReference type="Proteomes" id="UP000243006">
    <property type="component" value="Unassembled WGS sequence"/>
</dbReference>
<feature type="transmembrane region" description="Helical" evidence="1">
    <location>
        <begin position="40"/>
        <end position="59"/>
    </location>
</feature>
<sequence length="140" mass="16090">MSSSGGGATWRRCRPRFDCLEKYLNRGFRLYAAWVCQHPWPFIVVPVLLSVVLSAGIPYRHVLYSALYLYTPQDGTSKYEQRVFEQTWPQTNTTFQPSRSVIDLRQCQVIVSARDHGNVLRPALSKAVLRLNDFIVNDIV</sequence>
<dbReference type="InterPro" id="IPR051697">
    <property type="entry name" value="Patched_domain-protein"/>
</dbReference>
<dbReference type="GO" id="GO:0005886">
    <property type="term" value="C:plasma membrane"/>
    <property type="evidence" value="ECO:0007669"/>
    <property type="project" value="TreeGrafter"/>
</dbReference>
<keyword evidence="1" id="KW-0472">Membrane</keyword>
<evidence type="ECO:0000256" key="1">
    <source>
        <dbReference type="SAM" id="Phobius"/>
    </source>
</evidence>
<gene>
    <name evidence="2" type="ORF">D917_10472</name>
</gene>
<keyword evidence="1" id="KW-1133">Transmembrane helix</keyword>
<proteinExistence type="predicted"/>
<dbReference type="GO" id="GO:0018996">
    <property type="term" value="P:molting cycle, collagen and cuticulin-based cuticle"/>
    <property type="evidence" value="ECO:0007669"/>
    <property type="project" value="TreeGrafter"/>
</dbReference>
<dbReference type="EMBL" id="LVZM01018284">
    <property type="protein sequence ID" value="OUC42082.1"/>
    <property type="molecule type" value="Genomic_DNA"/>
</dbReference>
<dbReference type="AlphaFoldDB" id="A0A1Y3EAC6"/>
<evidence type="ECO:0000313" key="2">
    <source>
        <dbReference type="EMBL" id="OUC42082.1"/>
    </source>
</evidence>
<dbReference type="GO" id="GO:0030659">
    <property type="term" value="C:cytoplasmic vesicle membrane"/>
    <property type="evidence" value="ECO:0007669"/>
    <property type="project" value="TreeGrafter"/>
</dbReference>
<dbReference type="GO" id="GO:0006897">
    <property type="term" value="P:endocytosis"/>
    <property type="evidence" value="ECO:0007669"/>
    <property type="project" value="TreeGrafter"/>
</dbReference>
<reference evidence="2 3" key="1">
    <citation type="submission" date="2015-04" db="EMBL/GenBank/DDBJ databases">
        <title>Draft genome of the roundworm Trichinella nativa.</title>
        <authorList>
            <person name="Mitreva M."/>
        </authorList>
    </citation>
    <scope>NUCLEOTIDE SEQUENCE [LARGE SCALE GENOMIC DNA]</scope>
    <source>
        <strain evidence="2 3">ISS45</strain>
    </source>
</reference>
<dbReference type="PANTHER" id="PTHR10796">
    <property type="entry name" value="PATCHED-RELATED"/>
    <property type="match status" value="1"/>
</dbReference>